<dbReference type="HOGENOM" id="CLU_1164523_0_0_6"/>
<dbReference type="EMBL" id="CP010427">
    <property type="protein sequence ID" value="AJC48671.1"/>
    <property type="molecule type" value="Genomic_DNA"/>
</dbReference>
<evidence type="ECO:0000313" key="2">
    <source>
        <dbReference type="Proteomes" id="UP000031104"/>
    </source>
</evidence>
<sequence>MNIARYKKGFVRINEYNSKLHFGNIYCPDCGIAKVKLVRKADQESYFEFVIEDNQHDELCPRISKPIDDNKIKELIASDSKKDMSKVNFLVNKNLERCINLLSKVENDGKLNYADILNLMPQKKQEMVEKRIREYSKQDIYTINTFELADIDLEKVKGKYAVLYGVAGITSSNIGESLKLLFKINEGSRFSVFIAPNQTKYLNFGKSIRAKFAIFGKLKVVDKFINVEIRSTRDLVIRG</sequence>
<dbReference type="AlphaFoldDB" id="A0A0A8E943"/>
<name>A0A0A8E943_9GAMM</name>
<dbReference type="KEGG" id="fgu:SD28_02920"/>
<organism evidence="1 2">
    <name type="scientific">Allofrancisella guangzhouensis</name>
    <dbReference type="NCBI Taxonomy" id="594679"/>
    <lineage>
        <taxon>Bacteria</taxon>
        <taxon>Pseudomonadati</taxon>
        <taxon>Pseudomonadota</taxon>
        <taxon>Gammaproteobacteria</taxon>
        <taxon>Thiotrichales</taxon>
        <taxon>Francisellaceae</taxon>
        <taxon>Allofrancisella</taxon>
    </lineage>
</organism>
<dbReference type="OrthoDB" id="5605107at2"/>
<accession>A0A0A8E943</accession>
<dbReference type="Proteomes" id="UP000031104">
    <property type="component" value="Chromosome"/>
</dbReference>
<dbReference type="RefSeq" id="WP_039123936.1">
    <property type="nucleotide sequence ID" value="NZ_CP010427.1"/>
</dbReference>
<keyword evidence="2" id="KW-1185">Reference proteome</keyword>
<protein>
    <submittedName>
        <fullName evidence="1">Uncharacterized protein</fullName>
    </submittedName>
</protein>
<evidence type="ECO:0000313" key="1">
    <source>
        <dbReference type="EMBL" id="AJC48671.1"/>
    </source>
</evidence>
<reference evidence="1 2" key="1">
    <citation type="submission" date="2014-12" db="EMBL/GenBank/DDBJ databases">
        <title>Complete genome sequence of Francisella guanzhouensis strain 08HL01032 isolated from air-conditioning system in China.</title>
        <authorList>
            <person name="Svensson D."/>
            <person name="Ohrman C."/>
            <person name="Backman S."/>
            <person name="Karlsson E."/>
            <person name="Nilsson E."/>
            <person name="Bystrom M."/>
            <person name="Larkeryd A."/>
            <person name="Stenberg P."/>
            <person name="Scholtz H.C."/>
            <person name="Forsman M."/>
            <person name="Sjodin A."/>
        </authorList>
    </citation>
    <scope>NUCLEOTIDE SEQUENCE [LARGE SCALE GENOMIC DNA]</scope>
    <source>
        <strain evidence="1 2">08HL01032</strain>
    </source>
</reference>
<proteinExistence type="predicted"/>
<dbReference type="STRING" id="594679.SD28_02920"/>
<gene>
    <name evidence="1" type="ORF">SD28_02920</name>
</gene>